<accession>A0A183BDE5</accession>
<proteinExistence type="predicted"/>
<dbReference type="WBParaSite" id="ECPE_0001727501-mRNA-1">
    <property type="protein sequence ID" value="ECPE_0001727501-mRNA-1"/>
    <property type="gene ID" value="ECPE_0001727501"/>
</dbReference>
<evidence type="ECO:0000313" key="1">
    <source>
        <dbReference type="WBParaSite" id="ECPE_0001727501-mRNA-1"/>
    </source>
</evidence>
<organism evidence="1">
    <name type="scientific">Echinostoma caproni</name>
    <dbReference type="NCBI Taxonomy" id="27848"/>
    <lineage>
        <taxon>Eukaryota</taxon>
        <taxon>Metazoa</taxon>
        <taxon>Spiralia</taxon>
        <taxon>Lophotrochozoa</taxon>
        <taxon>Platyhelminthes</taxon>
        <taxon>Trematoda</taxon>
        <taxon>Digenea</taxon>
        <taxon>Plagiorchiida</taxon>
        <taxon>Echinostomata</taxon>
        <taxon>Echinostomatoidea</taxon>
        <taxon>Echinostomatidae</taxon>
        <taxon>Echinostoma</taxon>
    </lineage>
</organism>
<dbReference type="AlphaFoldDB" id="A0A183BDE5"/>
<name>A0A183BDE5_9TREM</name>
<reference evidence="1" key="1">
    <citation type="submission" date="2016-06" db="UniProtKB">
        <authorList>
            <consortium name="WormBaseParasite"/>
        </authorList>
    </citation>
    <scope>IDENTIFICATION</scope>
</reference>
<protein>
    <submittedName>
        <fullName evidence="1">Fibronectin type-III domain-containing protein</fullName>
    </submittedName>
</protein>
<sequence length="189" mass="21339">LDAVQKDEKLEISWKIPEGSVDDYKYVVNQIEQGQDGQTTVTKEVETNGPISQKEGKVTQAVHECGLYEVLLKQKGDVKAKKTVQIGLTINLTAKLDADKIKIGWSIPSEDFILYNYTIHEVPSETIRDGSAFMETNPVEQSKMEYLERTVPKCGRYQIGLTKGKNNSVSTETSEGMYAHDQYMWLLPF</sequence>